<reference evidence="3" key="1">
    <citation type="submission" date="2014-07" db="EMBL/GenBank/DDBJ databases">
        <title>Identification of a novel salt tolerance gene in wild soybean by whole-genome sequencing.</title>
        <authorList>
            <person name="Lam H.-M."/>
            <person name="Qi X."/>
            <person name="Li M.-W."/>
            <person name="Liu X."/>
            <person name="Xie M."/>
            <person name="Ni M."/>
            <person name="Xu X."/>
        </authorList>
    </citation>
    <scope>NUCLEOTIDE SEQUENCE [LARGE SCALE GENOMIC DNA]</scope>
    <source>
        <tissue evidence="3">Root</tissue>
    </source>
</reference>
<feature type="domain" description="WIT1/2 N-terminal helical bundle" evidence="2">
    <location>
        <begin position="36"/>
        <end position="165"/>
    </location>
</feature>
<dbReference type="Proteomes" id="UP000053555">
    <property type="component" value="Unassembled WGS sequence"/>
</dbReference>
<dbReference type="EMBL" id="KN651475">
    <property type="protein sequence ID" value="KHN30757.1"/>
    <property type="molecule type" value="Genomic_DNA"/>
</dbReference>
<sequence length="665" mass="75142">MSTESAEHDASVVDLEGVAVSSPSGNVMGDLGDVYSTMLTSLDLGLACFSEKVSNLSNFVMHVETKECELEALEKEDHIGEKGLEFDLLSVVLDSEVRELEGVLDTLQGGVDEAREWGCSCTHLGEGFVAMQEKLGDYEQQLKQFEEEFNGIKMQSASFQRNLSSLKKAENGNGDAGEIIREDDKSLSANAEIKLQTVEQQRHILRMLEKSLAREMDLEKDINDSREIQENLRLKMFFSEQEFVNMEGEAIDVWERWLEADNASEILLGISKGLLGKLHISQFSLNGQSHRESELRANLKDAEDKLTFANSEVSALSNKVSSLEKQLKESEFQLLNAKASADEYQKQYNVKCSEARDMGSVIVELKEAVYNAESRANSAETKCKLLTETNSKLDEELALLRGSSTRAELLERQLKESNLRLQKMTASAKGSQEKQSKLYSTIRDMENVIKDLKSKVSKAEGRADSTEDNCIILSESNAELNEELSFMRSRLESLEGSLQREEEVKMATVEDIGKQAKFFKKLVTQLAVERERLKQKFHIHLISINRLMPWYRININVIVHMHILPCLSDIFTSKREQNFGTEVKADMLRILHKKLVRHQPLTMRVDTGQYFKSKLSAIGSEVKPTDSMPEVRSVRRTDTGIQFLTFYINSCFTGFISSVGDFYLC</sequence>
<accession>A0A0B2RG45</accession>
<dbReference type="PANTHER" id="PTHR35705:SF1">
    <property type="entry name" value="WPP DOMAIN-INTERACTING TAIL-ANCHORED PROTEIN 1"/>
    <property type="match status" value="1"/>
</dbReference>
<dbReference type="Gene3D" id="1.20.5.170">
    <property type="match status" value="1"/>
</dbReference>
<evidence type="ECO:0000256" key="1">
    <source>
        <dbReference type="SAM" id="Coils"/>
    </source>
</evidence>
<dbReference type="AlphaFoldDB" id="A0A0B2RG45"/>
<dbReference type="PANTHER" id="PTHR35705">
    <property type="entry name" value="WPP DOMAIN-INTERACTING TAIL-ANCHORED PROTEIN 1"/>
    <property type="match status" value="1"/>
</dbReference>
<organism evidence="3">
    <name type="scientific">Glycine soja</name>
    <name type="common">Wild soybean</name>
    <dbReference type="NCBI Taxonomy" id="3848"/>
    <lineage>
        <taxon>Eukaryota</taxon>
        <taxon>Viridiplantae</taxon>
        <taxon>Streptophyta</taxon>
        <taxon>Embryophyta</taxon>
        <taxon>Tracheophyta</taxon>
        <taxon>Spermatophyta</taxon>
        <taxon>Magnoliopsida</taxon>
        <taxon>eudicotyledons</taxon>
        <taxon>Gunneridae</taxon>
        <taxon>Pentapetalae</taxon>
        <taxon>rosids</taxon>
        <taxon>fabids</taxon>
        <taxon>Fabales</taxon>
        <taxon>Fabaceae</taxon>
        <taxon>Papilionoideae</taxon>
        <taxon>50 kb inversion clade</taxon>
        <taxon>NPAAA clade</taxon>
        <taxon>indigoferoid/millettioid clade</taxon>
        <taxon>Phaseoleae</taxon>
        <taxon>Glycine</taxon>
        <taxon>Glycine subgen. Soja</taxon>
    </lineage>
</organism>
<name>A0A0B2RG45_GLYSO</name>
<dbReference type="InterPro" id="IPR039976">
    <property type="entry name" value="WIT1/WIT2"/>
</dbReference>
<dbReference type="Pfam" id="PF26581">
    <property type="entry name" value="WIT1_2_N"/>
    <property type="match status" value="1"/>
</dbReference>
<feature type="coiled-coil region" evidence="1">
    <location>
        <begin position="285"/>
        <end position="504"/>
    </location>
</feature>
<keyword evidence="1" id="KW-0175">Coiled coil</keyword>
<feature type="coiled-coil region" evidence="1">
    <location>
        <begin position="128"/>
        <end position="155"/>
    </location>
</feature>
<evidence type="ECO:0000313" key="3">
    <source>
        <dbReference type="EMBL" id="KHN30757.1"/>
    </source>
</evidence>
<protein>
    <submittedName>
        <fullName evidence="3">WPP domain-interacting tail-anchored protein 1</fullName>
    </submittedName>
</protein>
<proteinExistence type="predicted"/>
<gene>
    <name evidence="3" type="ORF">glysoja_032594</name>
</gene>
<dbReference type="InterPro" id="IPR058610">
    <property type="entry name" value="WIT1_2_N"/>
</dbReference>
<dbReference type="SUPFAM" id="SSF57997">
    <property type="entry name" value="Tropomyosin"/>
    <property type="match status" value="1"/>
</dbReference>
<evidence type="ECO:0000259" key="2">
    <source>
        <dbReference type="Pfam" id="PF26581"/>
    </source>
</evidence>